<sequence length="191" mass="18078">MQYFLAVAPLMAAVYAQAPAVSSSSSSISIPPYSNPNTQYLTQTNSNGVITGMPGAATALTSQPKLATIPAGLPEGVTTYPLVVGNNSVTYFTVSVGSSTTVVLGGLPSGVTSVAGAGSTGSSGSGSGSGSGSSGGRSSSSSRPSGSSGNEASNTSSGSGSSASSEGAASSNMVVASGAMMGLGAFIAALL</sequence>
<protein>
    <recommendedName>
        <fullName evidence="5">REJ domain-containing protein</fullName>
    </recommendedName>
</protein>
<keyword evidence="4" id="KW-1185">Reference proteome</keyword>
<reference evidence="3 4" key="1">
    <citation type="submission" date="2016-06" db="EMBL/GenBank/DDBJ databases">
        <authorList>
            <person name="Kjaerup R.B."/>
            <person name="Dalgaard T.S."/>
            <person name="Juul-Madsen H.R."/>
        </authorList>
    </citation>
    <scope>NUCLEOTIDE SEQUENCE [LARGE SCALE GENOMIC DNA]</scope>
</reference>
<organism evidence="3 4">
    <name type="scientific">Zymoseptoria tritici (strain ST99CH_3D7)</name>
    <dbReference type="NCBI Taxonomy" id="1276538"/>
    <lineage>
        <taxon>Eukaryota</taxon>
        <taxon>Fungi</taxon>
        <taxon>Dikarya</taxon>
        <taxon>Ascomycota</taxon>
        <taxon>Pezizomycotina</taxon>
        <taxon>Dothideomycetes</taxon>
        <taxon>Dothideomycetidae</taxon>
        <taxon>Mycosphaerellales</taxon>
        <taxon>Mycosphaerellaceae</taxon>
        <taxon>Zymoseptoria</taxon>
    </lineage>
</organism>
<dbReference type="Proteomes" id="UP000215127">
    <property type="component" value="Chromosome 1"/>
</dbReference>
<feature type="compositionally biased region" description="Low complexity" evidence="1">
    <location>
        <begin position="136"/>
        <end position="168"/>
    </location>
</feature>
<keyword evidence="2" id="KW-0732">Signal</keyword>
<proteinExistence type="predicted"/>
<evidence type="ECO:0000313" key="3">
    <source>
        <dbReference type="EMBL" id="SMQ46299.1"/>
    </source>
</evidence>
<evidence type="ECO:0000256" key="2">
    <source>
        <dbReference type="SAM" id="SignalP"/>
    </source>
</evidence>
<feature type="signal peptide" evidence="2">
    <location>
        <begin position="1"/>
        <end position="16"/>
    </location>
</feature>
<dbReference type="AlphaFoldDB" id="A0A1X7RFU6"/>
<feature type="chain" id="PRO_5012123625" description="REJ domain-containing protein" evidence="2">
    <location>
        <begin position="17"/>
        <end position="191"/>
    </location>
</feature>
<feature type="region of interest" description="Disordered" evidence="1">
    <location>
        <begin position="116"/>
        <end position="168"/>
    </location>
</feature>
<evidence type="ECO:0000256" key="1">
    <source>
        <dbReference type="SAM" id="MobiDB-lite"/>
    </source>
</evidence>
<name>A0A1X7RFU6_ZYMT9</name>
<accession>A0A1X7RFU6</accession>
<gene>
    <name evidence="3" type="ORF">ZT3D7_G1444</name>
</gene>
<dbReference type="EMBL" id="LT853692">
    <property type="protein sequence ID" value="SMQ46299.1"/>
    <property type="molecule type" value="Genomic_DNA"/>
</dbReference>
<evidence type="ECO:0000313" key="4">
    <source>
        <dbReference type="Proteomes" id="UP000215127"/>
    </source>
</evidence>
<evidence type="ECO:0008006" key="5">
    <source>
        <dbReference type="Google" id="ProtNLM"/>
    </source>
</evidence>
<feature type="compositionally biased region" description="Gly residues" evidence="1">
    <location>
        <begin position="118"/>
        <end position="135"/>
    </location>
</feature>